<evidence type="ECO:0000259" key="2">
    <source>
        <dbReference type="Pfam" id="PF20157"/>
    </source>
</evidence>
<gene>
    <name evidence="3" type="ORF">MORIYA_4041</name>
</gene>
<dbReference type="EMBL" id="LS483250">
    <property type="protein sequence ID" value="SQD80493.1"/>
    <property type="molecule type" value="Genomic_DNA"/>
</dbReference>
<dbReference type="KEGG" id="mya:MORIYA_4041"/>
<evidence type="ECO:0000259" key="1">
    <source>
        <dbReference type="Pfam" id="PF01973"/>
    </source>
</evidence>
<dbReference type="RefSeq" id="WP_112717856.1">
    <property type="nucleotide sequence ID" value="NZ_LS483250.1"/>
</dbReference>
<dbReference type="PANTHER" id="PTHR41786">
    <property type="entry name" value="MOTILITY ACCESSORY FACTOR MAF"/>
    <property type="match status" value="1"/>
</dbReference>
<proteinExistence type="predicted"/>
<sequence>MENLSHNINSQIAALEGLQQQHQKNLSLAQEIDAIYQNAQLPIVDPTALYAANMAAFKLYIPDIHASFVDYQPAKFELAQRHGELHLVDVEDNIVLGENYYRDGLIDFEKYRFNPQLTRVDFSDEIDNPINFVHVKYINQLTNLVSQVNQQHKQELILPEAVNMMVCFGLGLGYYLPLMLSKHQVKRLYIYEPEHDFFYASLFTLDWAEILQQLDANNSSLHLCLGANEDDFFADISSELIAKGRYDSTFSFCYKHYATEQMDKALEKFNNQAYQVAFGFGFFDDSLLALAHQYHNLNKHVPLLGKAEPLPECATLPVFILANGPSLDEHIDYIIANRDKVLLVSCGTTIRALHQYGIKPDFHLEMERTRTTHSVLQSVGDEAYLRSIPLLTLNTISPDVLDLFDRQLMALKMVEPSTEIIMNPALGCDNDNLTQLMYCNPTVANLALSFFTQMGFKNIYLFGVDLGFSGDAHHSKKSIYYDQSGQDKQLFNKKALANLVAPGNHVDQVETTMIFQMSAVGLTALLRLNPEVNCYNLGQGIRIDNTIPTYQADICLPDSTLDKALFVEQMLTHYAVDTRVLAQQYSHILHQNLFSEFVDEMLALLQPSVADRYAALEQLQQQFILLHSKYETKDAFLADMLRGTLQHCHASIIKLLLLPASAEQGLVYYQQGIAIFVNYLQETKVKYNKELFEADKTDMSATWQ</sequence>
<dbReference type="Pfam" id="PF01973">
    <property type="entry name" value="MptE-like"/>
    <property type="match status" value="1"/>
</dbReference>
<dbReference type="InterPro" id="IPR045376">
    <property type="entry name" value="Maf_N"/>
</dbReference>
<name>A0A330LUS4_9GAMM</name>
<feature type="domain" description="Glycosyltransferase Maf N-terminal" evidence="2">
    <location>
        <begin position="49"/>
        <end position="276"/>
    </location>
</feature>
<protein>
    <recommendedName>
        <fullName evidence="5">DUF115 domain-containing protein</fullName>
    </recommendedName>
</protein>
<keyword evidence="4" id="KW-1185">Reference proteome</keyword>
<dbReference type="OrthoDB" id="7254531at2"/>
<feature type="domain" description="6-hydroxymethylpterin diphosphokinase MptE-like" evidence="1">
    <location>
        <begin position="294"/>
        <end position="470"/>
    </location>
</feature>
<dbReference type="PANTHER" id="PTHR41786:SF1">
    <property type="entry name" value="6-HYDROXYMETHYLPTERIN DIPHOSPHOKINASE MPTE-LIKE DOMAIN-CONTAINING PROTEIN"/>
    <property type="match status" value="1"/>
</dbReference>
<evidence type="ECO:0000313" key="4">
    <source>
        <dbReference type="Proteomes" id="UP000250163"/>
    </source>
</evidence>
<dbReference type="AlphaFoldDB" id="A0A330LUS4"/>
<accession>A0A330LUS4</accession>
<dbReference type="Pfam" id="PF20157">
    <property type="entry name" value="Maf_flag10_N"/>
    <property type="match status" value="1"/>
</dbReference>
<dbReference type="Proteomes" id="UP000250163">
    <property type="component" value="Chromosome MORIYA"/>
</dbReference>
<reference evidence="4" key="1">
    <citation type="submission" date="2018-05" db="EMBL/GenBank/DDBJ databases">
        <authorList>
            <person name="Cea G.-C."/>
            <person name="William W."/>
        </authorList>
    </citation>
    <scope>NUCLEOTIDE SEQUENCE [LARGE SCALE GENOMIC DNA]</scope>
    <source>
        <strain evidence="4">DB21MT 5</strain>
    </source>
</reference>
<evidence type="ECO:0008006" key="5">
    <source>
        <dbReference type="Google" id="ProtNLM"/>
    </source>
</evidence>
<evidence type="ECO:0000313" key="3">
    <source>
        <dbReference type="EMBL" id="SQD80493.1"/>
    </source>
</evidence>
<dbReference type="Gene3D" id="3.90.1480.10">
    <property type="entry name" value="Alpha-2,3-sialyltransferase"/>
    <property type="match status" value="1"/>
</dbReference>
<dbReference type="InterPro" id="IPR002826">
    <property type="entry name" value="MptE-like"/>
</dbReference>
<organism evidence="3 4">
    <name type="scientific">Moritella yayanosii</name>
    <dbReference type="NCBI Taxonomy" id="69539"/>
    <lineage>
        <taxon>Bacteria</taxon>
        <taxon>Pseudomonadati</taxon>
        <taxon>Pseudomonadota</taxon>
        <taxon>Gammaproteobacteria</taxon>
        <taxon>Alteromonadales</taxon>
        <taxon>Moritellaceae</taxon>
        <taxon>Moritella</taxon>
    </lineage>
</organism>